<dbReference type="NCBIfam" id="TIGR00636">
    <property type="entry name" value="PduO_Nterm"/>
    <property type="match status" value="1"/>
</dbReference>
<dbReference type="Gene3D" id="1.20.1200.10">
    <property type="entry name" value="Cobalamin adenosyltransferase-like"/>
    <property type="match status" value="1"/>
</dbReference>
<keyword evidence="4" id="KW-0169">Cobalamin biosynthesis</keyword>
<protein>
    <recommendedName>
        <fullName evidence="4">Cobalamin adenosyltransferase</fullName>
        <ecNumber evidence="4">2.5.1.-</ecNumber>
    </recommendedName>
</protein>
<evidence type="ECO:0000313" key="6">
    <source>
        <dbReference type="EMBL" id="UOO88253.1"/>
    </source>
</evidence>
<feature type="domain" description="Cobalamin adenosyltransferase-like" evidence="5">
    <location>
        <begin position="8"/>
        <end position="166"/>
    </location>
</feature>
<evidence type="ECO:0000256" key="4">
    <source>
        <dbReference type="RuleBase" id="RU366026"/>
    </source>
</evidence>
<dbReference type="EMBL" id="CP091511">
    <property type="protein sequence ID" value="UOO88253.1"/>
    <property type="molecule type" value="Genomic_DNA"/>
</dbReference>
<dbReference type="InterPro" id="IPR036451">
    <property type="entry name" value="CblAdoTrfase-like_sf"/>
</dbReference>
<dbReference type="RefSeq" id="WP_058356316.1">
    <property type="nucleotide sequence ID" value="NZ_CABKVG010000009.1"/>
</dbReference>
<dbReference type="Pfam" id="PF01923">
    <property type="entry name" value="Cob_adeno_trans"/>
    <property type="match status" value="1"/>
</dbReference>
<dbReference type="GO" id="GO:0008817">
    <property type="term" value="F:corrinoid adenosyltransferase activity"/>
    <property type="evidence" value="ECO:0007669"/>
    <property type="project" value="UniProtKB-EC"/>
</dbReference>
<evidence type="ECO:0000256" key="2">
    <source>
        <dbReference type="ARBA" id="ARBA00022741"/>
    </source>
</evidence>
<evidence type="ECO:0000313" key="7">
    <source>
        <dbReference type="Proteomes" id="UP000832011"/>
    </source>
</evidence>
<keyword evidence="1 4" id="KW-0808">Transferase</keyword>
<dbReference type="EC" id="2.5.1.-" evidence="4"/>
<dbReference type="InterPro" id="IPR016030">
    <property type="entry name" value="CblAdoTrfase-like"/>
</dbReference>
<organism evidence="6 7">
    <name type="scientific">Vitreoscilla massiliensis</name>
    <dbReference type="NCBI Taxonomy" id="1689272"/>
    <lineage>
        <taxon>Bacteria</taxon>
        <taxon>Pseudomonadati</taxon>
        <taxon>Pseudomonadota</taxon>
        <taxon>Betaproteobacteria</taxon>
        <taxon>Neisseriales</taxon>
        <taxon>Neisseriaceae</taxon>
        <taxon>Vitreoscilla</taxon>
    </lineage>
</organism>
<comment type="similarity">
    <text evidence="4">Belongs to the Cob(I)alamin adenosyltransferase family.</text>
</comment>
<dbReference type="SUPFAM" id="SSF89028">
    <property type="entry name" value="Cobalamin adenosyltransferase-like"/>
    <property type="match status" value="1"/>
</dbReference>
<comment type="catalytic activity">
    <reaction evidence="4">
        <text>2 cob(II)alamin + AH2 + 2 ATP = 2 adenosylcob(III)alamin + 2 triphosphate + A + 2 H(+)</text>
        <dbReference type="Rhea" id="RHEA:53304"/>
        <dbReference type="ChEBI" id="CHEBI:13193"/>
        <dbReference type="ChEBI" id="CHEBI:15378"/>
        <dbReference type="ChEBI" id="CHEBI:16304"/>
        <dbReference type="ChEBI" id="CHEBI:17499"/>
        <dbReference type="ChEBI" id="CHEBI:18036"/>
        <dbReference type="ChEBI" id="CHEBI:18408"/>
        <dbReference type="ChEBI" id="CHEBI:30616"/>
    </reaction>
</comment>
<evidence type="ECO:0000259" key="5">
    <source>
        <dbReference type="Pfam" id="PF01923"/>
    </source>
</evidence>
<proteinExistence type="inferred from homology"/>
<evidence type="ECO:0000256" key="1">
    <source>
        <dbReference type="ARBA" id="ARBA00022679"/>
    </source>
</evidence>
<gene>
    <name evidence="6" type="ORF">LVJ82_12245</name>
</gene>
<dbReference type="InterPro" id="IPR029499">
    <property type="entry name" value="PduO-typ"/>
</dbReference>
<keyword evidence="3 4" id="KW-0067">ATP-binding</keyword>
<reference evidence="6 7" key="1">
    <citation type="journal article" date="2022" name="Res Sq">
        <title>Evolution of multicellular longitudinally dividing oral cavity symbionts (Neisseriaceae).</title>
        <authorList>
            <person name="Nyongesa S."/>
            <person name="Weber P."/>
            <person name="Bernet E."/>
            <person name="Pullido F."/>
            <person name="Nieckarz M."/>
            <person name="Delaby M."/>
            <person name="Nieves C."/>
            <person name="Viehboeck T."/>
            <person name="Krause N."/>
            <person name="Rivera-Millot A."/>
            <person name="Nakamura A."/>
            <person name="Vischer N."/>
            <person name="VanNieuwenhze M."/>
            <person name="Brun Y."/>
            <person name="Cava F."/>
            <person name="Bulgheresi S."/>
            <person name="Veyrier F."/>
        </authorList>
    </citation>
    <scope>NUCLEOTIDE SEQUENCE [LARGE SCALE GENOMIC DNA]</scope>
    <source>
        <strain evidence="6 7">SN4</strain>
    </source>
</reference>
<sequence>MPYRLTQIITKTGDSGTTGLGDGSRVPKSSLRIIAIGEVDELNAHLGVLLTMNVPADIREVLTKIQHQLFDLGSELAVPGWSLIDDNYLQFLEQSAATWHAQLTPLTEFILPGGSAAAAQVHVVRTVARRAERSVVALQDAAVAVSGNVQKYLNRLSDVLFILAREVNRREGVSDVLWKKSQF</sequence>
<dbReference type="PANTHER" id="PTHR12213:SF0">
    <property type="entry name" value="CORRINOID ADENOSYLTRANSFERASE MMAB"/>
    <property type="match status" value="1"/>
</dbReference>
<dbReference type="PANTHER" id="PTHR12213">
    <property type="entry name" value="CORRINOID ADENOSYLTRANSFERASE"/>
    <property type="match status" value="1"/>
</dbReference>
<dbReference type="Proteomes" id="UP000832011">
    <property type="component" value="Chromosome"/>
</dbReference>
<keyword evidence="2 4" id="KW-0547">Nucleotide-binding</keyword>
<name>A0ABY4DXJ7_9NEIS</name>
<keyword evidence="7" id="KW-1185">Reference proteome</keyword>
<accession>A0ABY4DXJ7</accession>
<evidence type="ECO:0000256" key="3">
    <source>
        <dbReference type="ARBA" id="ARBA00022840"/>
    </source>
</evidence>